<protein>
    <submittedName>
        <fullName evidence="1">Uncharacterized protein</fullName>
    </submittedName>
</protein>
<accession>A0A087T0E1</accession>
<gene>
    <name evidence="1" type="ORF">X975_09162</name>
</gene>
<keyword evidence="2" id="KW-1185">Reference proteome</keyword>
<dbReference type="AlphaFoldDB" id="A0A087T0E1"/>
<dbReference type="EMBL" id="KK112794">
    <property type="protein sequence ID" value="KFM58580.1"/>
    <property type="molecule type" value="Genomic_DNA"/>
</dbReference>
<evidence type="ECO:0000313" key="2">
    <source>
        <dbReference type="Proteomes" id="UP000054359"/>
    </source>
</evidence>
<proteinExistence type="predicted"/>
<evidence type="ECO:0000313" key="1">
    <source>
        <dbReference type="EMBL" id="KFM58580.1"/>
    </source>
</evidence>
<feature type="non-terminal residue" evidence="1">
    <location>
        <position position="75"/>
    </location>
</feature>
<reference evidence="1 2" key="1">
    <citation type="submission" date="2013-11" db="EMBL/GenBank/DDBJ databases">
        <title>Genome sequencing of Stegodyphus mimosarum.</title>
        <authorList>
            <person name="Bechsgaard J."/>
        </authorList>
    </citation>
    <scope>NUCLEOTIDE SEQUENCE [LARGE SCALE GENOMIC DNA]</scope>
</reference>
<dbReference type="Proteomes" id="UP000054359">
    <property type="component" value="Unassembled WGS sequence"/>
</dbReference>
<sequence length="75" mass="8684">MNSWDLIHPEAAVYLTCRCASTTQTIVSKSPLIPVGFGKRCGILPHVFYSLQQRRWWIFPYIICDLKFVLLNETP</sequence>
<organism evidence="1 2">
    <name type="scientific">Stegodyphus mimosarum</name>
    <name type="common">African social velvet spider</name>
    <dbReference type="NCBI Taxonomy" id="407821"/>
    <lineage>
        <taxon>Eukaryota</taxon>
        <taxon>Metazoa</taxon>
        <taxon>Ecdysozoa</taxon>
        <taxon>Arthropoda</taxon>
        <taxon>Chelicerata</taxon>
        <taxon>Arachnida</taxon>
        <taxon>Araneae</taxon>
        <taxon>Araneomorphae</taxon>
        <taxon>Entelegynae</taxon>
        <taxon>Eresoidea</taxon>
        <taxon>Eresidae</taxon>
        <taxon>Stegodyphus</taxon>
    </lineage>
</organism>
<name>A0A087T0E1_STEMI</name>